<feature type="chain" id="PRO_5046833361" description="Pxo1-15" evidence="2">
    <location>
        <begin position="22"/>
        <end position="172"/>
    </location>
</feature>
<feature type="compositionally biased region" description="Polar residues" evidence="1">
    <location>
        <begin position="36"/>
        <end position="48"/>
    </location>
</feature>
<dbReference type="Proteomes" id="UP001597340">
    <property type="component" value="Unassembled WGS sequence"/>
</dbReference>
<name>A0ABW4DHX9_9BACL</name>
<sequence>MKKKHFIASAFSVGLLGVAIAVPSAIFANSDDPVTDSANTSTASTQDAGTAATGGHVITPQKIGNTFGSRVQGGATVQSAFEVPKAYGHVKLTLKNRSSYPVRVSLEHNDSGKEYISGKRIEPGSTYTWRSSDDGYTDGLRSGSYTLQWRGGNNDVNAEFDGVCGSRTADIR</sequence>
<evidence type="ECO:0008006" key="5">
    <source>
        <dbReference type="Google" id="ProtNLM"/>
    </source>
</evidence>
<comment type="caution">
    <text evidence="3">The sequence shown here is derived from an EMBL/GenBank/DDBJ whole genome shotgun (WGS) entry which is preliminary data.</text>
</comment>
<evidence type="ECO:0000313" key="3">
    <source>
        <dbReference type="EMBL" id="MFD1464302.1"/>
    </source>
</evidence>
<reference evidence="4" key="1">
    <citation type="journal article" date="2019" name="Int. J. Syst. Evol. Microbiol.">
        <title>The Global Catalogue of Microorganisms (GCM) 10K type strain sequencing project: providing services to taxonomists for standard genome sequencing and annotation.</title>
        <authorList>
            <consortium name="The Broad Institute Genomics Platform"/>
            <consortium name="The Broad Institute Genome Sequencing Center for Infectious Disease"/>
            <person name="Wu L."/>
            <person name="Ma J."/>
        </authorList>
    </citation>
    <scope>NUCLEOTIDE SEQUENCE [LARGE SCALE GENOMIC DNA]</scope>
    <source>
        <strain evidence="4">CCM 9147</strain>
    </source>
</reference>
<dbReference type="EMBL" id="JBHTNZ010000138">
    <property type="protein sequence ID" value="MFD1464302.1"/>
    <property type="molecule type" value="Genomic_DNA"/>
</dbReference>
<evidence type="ECO:0000313" key="4">
    <source>
        <dbReference type="Proteomes" id="UP001597340"/>
    </source>
</evidence>
<organism evidence="3 4">
    <name type="scientific">Paenibacillus farraposensis</name>
    <dbReference type="NCBI Taxonomy" id="2807095"/>
    <lineage>
        <taxon>Bacteria</taxon>
        <taxon>Bacillati</taxon>
        <taxon>Bacillota</taxon>
        <taxon>Bacilli</taxon>
        <taxon>Bacillales</taxon>
        <taxon>Paenibacillaceae</taxon>
        <taxon>Paenibacillus</taxon>
    </lineage>
</organism>
<feature type="signal peptide" evidence="2">
    <location>
        <begin position="1"/>
        <end position="21"/>
    </location>
</feature>
<evidence type="ECO:0000256" key="2">
    <source>
        <dbReference type="SAM" id="SignalP"/>
    </source>
</evidence>
<accession>A0ABW4DHX9</accession>
<keyword evidence="2" id="KW-0732">Signal</keyword>
<keyword evidence="4" id="KW-1185">Reference proteome</keyword>
<protein>
    <recommendedName>
        <fullName evidence="5">Pxo1-15</fullName>
    </recommendedName>
</protein>
<evidence type="ECO:0000256" key="1">
    <source>
        <dbReference type="SAM" id="MobiDB-lite"/>
    </source>
</evidence>
<gene>
    <name evidence="3" type="ORF">ACFQ5D_24010</name>
</gene>
<dbReference type="RefSeq" id="WP_229522922.1">
    <property type="nucleotide sequence ID" value="NZ_JAFFQR010000010.1"/>
</dbReference>
<proteinExistence type="predicted"/>
<feature type="region of interest" description="Disordered" evidence="1">
    <location>
        <begin position="32"/>
        <end position="56"/>
    </location>
</feature>